<sequence length="88" mass="9446">GIVSAQQFTVFSKQIASGHKVTNAEIKQAIKVNSQYAAQQETNAQKTHTSSKVTVADLSEMAKEGKISAKDIENTFNQLGSGKYDKAA</sequence>
<proteinExistence type="predicted"/>
<comment type="caution">
    <text evidence="1">The sequence shown here is derived from an EMBL/GenBank/DDBJ whole genome shotgun (WGS) entry which is preliminary data.</text>
</comment>
<dbReference type="EMBL" id="PVOB01000346">
    <property type="protein sequence ID" value="PRO89281.1"/>
    <property type="molecule type" value="Genomic_DNA"/>
</dbReference>
<accession>A0ABX5CUU6</accession>
<keyword evidence="2" id="KW-1185">Reference proteome</keyword>
<reference evidence="1 2" key="1">
    <citation type="submission" date="2018-03" db="EMBL/GenBank/DDBJ databases">
        <title>Draft Genome Sequences of six Lactobacillus pentosus Strains Isolated from Brines of Traditionally Fermented Spanish-Style Green Table Olives.</title>
        <authorList>
            <person name="Calero-Delgado B."/>
            <person name="Martin-Platero A.M."/>
            <person name="Perez-Pulido A.J."/>
            <person name="Benitez-Cabello A."/>
            <person name="Casimiro-Soriguer C.S."/>
            <person name="Martinez-Bueno M."/>
            <person name="Arroyo-Lopez F.N."/>
            <person name="Rodriguez-Gomez F."/>
            <person name="Bautista-Gallego J."/>
            <person name="Garrido-Fernandez A."/>
            <person name="Jimenez-Diaz R."/>
        </authorList>
    </citation>
    <scope>NUCLEOTIDE SEQUENCE [LARGE SCALE GENOMIC DNA]</scope>
    <source>
        <strain evidence="1 2">IG2</strain>
    </source>
</reference>
<dbReference type="Proteomes" id="UP000238378">
    <property type="component" value="Unassembled WGS sequence"/>
</dbReference>
<feature type="non-terminal residue" evidence="1">
    <location>
        <position position="88"/>
    </location>
</feature>
<dbReference type="RefSeq" id="WP_146128309.1">
    <property type="nucleotide sequence ID" value="NZ_PVOB01000346.1"/>
</dbReference>
<protein>
    <submittedName>
        <fullName evidence="1">Uncharacterized protein</fullName>
    </submittedName>
</protein>
<evidence type="ECO:0000313" key="1">
    <source>
        <dbReference type="EMBL" id="PRO89281.1"/>
    </source>
</evidence>
<name>A0ABX5CUU6_LACPE</name>
<evidence type="ECO:0000313" key="2">
    <source>
        <dbReference type="Proteomes" id="UP000238378"/>
    </source>
</evidence>
<gene>
    <name evidence="1" type="ORF">C6Y08_17510</name>
</gene>
<feature type="non-terminal residue" evidence="1">
    <location>
        <position position="1"/>
    </location>
</feature>
<organism evidence="1 2">
    <name type="scientific">Lactiplantibacillus pentosus</name>
    <name type="common">Lactobacillus pentosus</name>
    <dbReference type="NCBI Taxonomy" id="1589"/>
    <lineage>
        <taxon>Bacteria</taxon>
        <taxon>Bacillati</taxon>
        <taxon>Bacillota</taxon>
        <taxon>Bacilli</taxon>
        <taxon>Lactobacillales</taxon>
        <taxon>Lactobacillaceae</taxon>
        <taxon>Lactiplantibacillus</taxon>
    </lineage>
</organism>